<gene>
    <name evidence="2" type="ORF">DAEQUDRAFT_722983</name>
</gene>
<feature type="chain" id="PRO_5007866736" description="Hydrophobin" evidence="1">
    <location>
        <begin position="24"/>
        <end position="77"/>
    </location>
</feature>
<dbReference type="AlphaFoldDB" id="A0A165SPN9"/>
<evidence type="ECO:0000313" key="3">
    <source>
        <dbReference type="Proteomes" id="UP000076727"/>
    </source>
</evidence>
<protein>
    <recommendedName>
        <fullName evidence="4">Hydrophobin</fullName>
    </recommendedName>
</protein>
<evidence type="ECO:0000313" key="2">
    <source>
        <dbReference type="EMBL" id="KZT72306.1"/>
    </source>
</evidence>
<name>A0A165SPN9_9APHY</name>
<accession>A0A165SPN9</accession>
<keyword evidence="3" id="KW-1185">Reference proteome</keyword>
<sequence length="77" mass="7836">MRFAGNLVVVFLSLAMTASRTAAQTGCEYLVTCTTPGATCCNILGIIDLTCQTVTADTECGTATVGVCAPDLASLTL</sequence>
<evidence type="ECO:0008006" key="4">
    <source>
        <dbReference type="Google" id="ProtNLM"/>
    </source>
</evidence>
<keyword evidence="1" id="KW-0732">Signal</keyword>
<dbReference type="EMBL" id="KV429041">
    <property type="protein sequence ID" value="KZT72306.1"/>
    <property type="molecule type" value="Genomic_DNA"/>
</dbReference>
<proteinExistence type="predicted"/>
<feature type="signal peptide" evidence="1">
    <location>
        <begin position="1"/>
        <end position="23"/>
    </location>
</feature>
<organism evidence="2 3">
    <name type="scientific">Daedalea quercina L-15889</name>
    <dbReference type="NCBI Taxonomy" id="1314783"/>
    <lineage>
        <taxon>Eukaryota</taxon>
        <taxon>Fungi</taxon>
        <taxon>Dikarya</taxon>
        <taxon>Basidiomycota</taxon>
        <taxon>Agaricomycotina</taxon>
        <taxon>Agaricomycetes</taxon>
        <taxon>Polyporales</taxon>
        <taxon>Fomitopsis</taxon>
    </lineage>
</organism>
<dbReference type="Proteomes" id="UP000076727">
    <property type="component" value="Unassembled WGS sequence"/>
</dbReference>
<evidence type="ECO:0000256" key="1">
    <source>
        <dbReference type="SAM" id="SignalP"/>
    </source>
</evidence>
<reference evidence="2 3" key="1">
    <citation type="journal article" date="2016" name="Mol. Biol. Evol.">
        <title>Comparative Genomics of Early-Diverging Mushroom-Forming Fungi Provides Insights into the Origins of Lignocellulose Decay Capabilities.</title>
        <authorList>
            <person name="Nagy L.G."/>
            <person name="Riley R."/>
            <person name="Tritt A."/>
            <person name="Adam C."/>
            <person name="Daum C."/>
            <person name="Floudas D."/>
            <person name="Sun H."/>
            <person name="Yadav J.S."/>
            <person name="Pangilinan J."/>
            <person name="Larsson K.H."/>
            <person name="Matsuura K."/>
            <person name="Barry K."/>
            <person name="Labutti K."/>
            <person name="Kuo R."/>
            <person name="Ohm R.A."/>
            <person name="Bhattacharya S.S."/>
            <person name="Shirouzu T."/>
            <person name="Yoshinaga Y."/>
            <person name="Martin F.M."/>
            <person name="Grigoriev I.V."/>
            <person name="Hibbett D.S."/>
        </authorList>
    </citation>
    <scope>NUCLEOTIDE SEQUENCE [LARGE SCALE GENOMIC DNA]</scope>
    <source>
        <strain evidence="2 3">L-15889</strain>
    </source>
</reference>